<geneLocation type="plasmid" evidence="1 2">
    <name>pCROD1</name>
</geneLocation>
<dbReference type="Proteomes" id="UP000001889">
    <property type="component" value="Plasmid pCROD1"/>
</dbReference>
<evidence type="ECO:0000313" key="2">
    <source>
        <dbReference type="Proteomes" id="UP000001889"/>
    </source>
</evidence>
<reference evidence="1 2" key="1">
    <citation type="journal article" date="2010" name="J. Bacteriol.">
        <title>The Citrobacter rodentium genome sequence reveals convergent evolution with human pathogenic Escherichia coli.</title>
        <authorList>
            <person name="Petty N.K."/>
            <person name="Bulgin R."/>
            <person name="Crepin V.F."/>
            <person name="Cerdeno-Tarraga A.M."/>
            <person name="Schroeder G.N."/>
            <person name="Quail M.A."/>
            <person name="Lennard N."/>
            <person name="Corton C."/>
            <person name="Barron A."/>
            <person name="Clark L."/>
            <person name="Toribio A.L."/>
            <person name="Parkhill J."/>
            <person name="Dougan G."/>
            <person name="Frankel G."/>
            <person name="Thomson N.R."/>
        </authorList>
    </citation>
    <scope>NUCLEOTIDE SEQUENCE [LARGE SCALE GENOMIC DNA]</scope>
    <source>
        <strain evidence="1 2">ICC168</strain>
    </source>
</reference>
<accession>D2TV36</accession>
<dbReference type="EMBL" id="FN543503">
    <property type="protein sequence ID" value="CBG91776.1"/>
    <property type="molecule type" value="Genomic_DNA"/>
</dbReference>
<protein>
    <submittedName>
        <fullName evidence="1">Uncharacterized protein</fullName>
    </submittedName>
</protein>
<organism evidence="1 2">
    <name type="scientific">Citrobacter rodentium (strain ICC168)</name>
    <name type="common">Citrobacter freundii biotype 4280</name>
    <dbReference type="NCBI Taxonomy" id="637910"/>
    <lineage>
        <taxon>Bacteria</taxon>
        <taxon>Pseudomonadati</taxon>
        <taxon>Pseudomonadota</taxon>
        <taxon>Gammaproteobacteria</taxon>
        <taxon>Enterobacterales</taxon>
        <taxon>Enterobacteriaceae</taxon>
        <taxon>Citrobacter</taxon>
    </lineage>
</organism>
<name>D2TV36_CITRI</name>
<evidence type="ECO:0000313" key="1">
    <source>
        <dbReference type="EMBL" id="CBG91776.1"/>
    </source>
</evidence>
<keyword evidence="2" id="KW-1185">Reference proteome</keyword>
<dbReference type="KEGG" id="cro:ROD_p1141"/>
<proteinExistence type="predicted"/>
<keyword evidence="1" id="KW-0614">Plasmid</keyword>
<dbReference type="AlphaFoldDB" id="D2TV36"/>
<sequence length="66" mass="7725">MVGFNDLWLINNHLMECVKVVLMKGGRDCRIRVMNFAGIFHVFYDNTFINPEFGDIICQQNVVFLK</sequence>
<gene>
    <name evidence="1" type="ordered locus">ROD_p1141</name>
</gene>
<dbReference type="HOGENOM" id="CLU_2823337_0_0_6"/>